<organism evidence="5 6">
    <name type="scientific">Baudoinia panamericana (strain UAMH 10762)</name>
    <name type="common">Angels' share fungus</name>
    <name type="synonym">Baudoinia compniacensis (strain UAMH 10762)</name>
    <dbReference type="NCBI Taxonomy" id="717646"/>
    <lineage>
        <taxon>Eukaryota</taxon>
        <taxon>Fungi</taxon>
        <taxon>Dikarya</taxon>
        <taxon>Ascomycota</taxon>
        <taxon>Pezizomycotina</taxon>
        <taxon>Dothideomycetes</taxon>
        <taxon>Dothideomycetidae</taxon>
        <taxon>Mycosphaerellales</taxon>
        <taxon>Teratosphaeriaceae</taxon>
        <taxon>Baudoinia</taxon>
    </lineage>
</organism>
<comment type="similarity">
    <text evidence="1">Belongs to the VPS72/YL1 family.</text>
</comment>
<feature type="domain" description="Vps72/YL1 C-terminal" evidence="4">
    <location>
        <begin position="525"/>
        <end position="547"/>
    </location>
</feature>
<dbReference type="GeneID" id="19113818"/>
<dbReference type="InterPro" id="IPR046757">
    <property type="entry name" value="YL1_N"/>
</dbReference>
<dbReference type="Proteomes" id="UP000011761">
    <property type="component" value="Unassembled WGS sequence"/>
</dbReference>
<evidence type="ECO:0000313" key="6">
    <source>
        <dbReference type="Proteomes" id="UP000011761"/>
    </source>
</evidence>
<dbReference type="PANTHER" id="PTHR13275">
    <property type="entry name" value="YL-1 PROTEIN TRANSCRIPTION FACTOR-LIKE 1"/>
    <property type="match status" value="1"/>
</dbReference>
<feature type="compositionally biased region" description="Acidic residues" evidence="2">
    <location>
        <begin position="56"/>
        <end position="100"/>
    </location>
</feature>
<feature type="compositionally biased region" description="Basic and acidic residues" evidence="2">
    <location>
        <begin position="101"/>
        <end position="125"/>
    </location>
</feature>
<dbReference type="HOGENOM" id="CLU_008699_2_0_1"/>
<feature type="region of interest" description="Disordered" evidence="2">
    <location>
        <begin position="447"/>
        <end position="475"/>
    </location>
</feature>
<evidence type="ECO:0000313" key="5">
    <source>
        <dbReference type="EMBL" id="EMC99213.1"/>
    </source>
</evidence>
<sequence length="598" mass="65097">MADDDASSSTSASSDGEDIETTGLIATRAKRSTAGNLYAVIRNNLDDEDVRKELLAEDETEEDAREYEGSEPDEDDEDALESSSEDEDAGPPQEGEPEDLAGEKEVRKAERVEQSKKRKVQDARLKLPSWQRKTKRVKLADDVKTEDGETLPAKPKSKKKSERANWLPTDADAPLRQSGRALAVASREVTHANLKQSYERSEKQRKVMKDAAQRENLKKRKDMSQEDRMAQCAKIALKTDKEFGRWEREEAEKQRLRDEALAAKRRRGVEGPFLRHWSGSVIWRGSRIEEQRVRHGSVKVDDVGEGPSHDKLGGGGMVADVSSAVQTSPTGQPDATAVPPNDSTLLSGIHDYAAKATEPPNDQASIAQVGVPQAGITNPAAPVAPLYQQPQPTAPLTQPPPALTTFQHAYTGWPPSSHPTVGPPPPAPLLREQAQRSLIMLEQFPNLDPTTTTTKRSTKASASTTPGLTPTETTSILLPTAYPPFTSDQLRYLLAKHSARRRTIANTDNMPPPPEKAKCAIIPNQDAAYRDPKTGLPYLDLQCYKIIQRVLGGGCMWSGLLGAWVGPSLLMGRPARGVPEGFATGVGAGEGKVKGEVG</sequence>
<dbReference type="EMBL" id="KB445552">
    <property type="protein sequence ID" value="EMC99213.1"/>
    <property type="molecule type" value="Genomic_DNA"/>
</dbReference>
<dbReference type="GO" id="GO:0005634">
    <property type="term" value="C:nucleus"/>
    <property type="evidence" value="ECO:0007669"/>
    <property type="project" value="TreeGrafter"/>
</dbReference>
<dbReference type="STRING" id="717646.M2N5A8"/>
<accession>M2N5A8</accession>
<dbReference type="KEGG" id="bcom:BAUCODRAFT_395451"/>
<feature type="region of interest" description="Disordered" evidence="2">
    <location>
        <begin position="1"/>
        <end position="228"/>
    </location>
</feature>
<dbReference type="RefSeq" id="XP_007674173.1">
    <property type="nucleotide sequence ID" value="XM_007675983.1"/>
</dbReference>
<dbReference type="Pfam" id="PF05764">
    <property type="entry name" value="YL1"/>
    <property type="match status" value="1"/>
</dbReference>
<dbReference type="OMA" id="PVISYWS"/>
<dbReference type="eggNOG" id="ENOG502RXYF">
    <property type="taxonomic scope" value="Eukaryota"/>
</dbReference>
<feature type="compositionally biased region" description="Basic and acidic residues" evidence="2">
    <location>
        <begin position="197"/>
        <end position="228"/>
    </location>
</feature>
<reference evidence="5 6" key="1">
    <citation type="journal article" date="2012" name="PLoS Pathog.">
        <title>Diverse lifestyles and strategies of plant pathogenesis encoded in the genomes of eighteen Dothideomycetes fungi.</title>
        <authorList>
            <person name="Ohm R.A."/>
            <person name="Feau N."/>
            <person name="Henrissat B."/>
            <person name="Schoch C.L."/>
            <person name="Horwitz B.A."/>
            <person name="Barry K.W."/>
            <person name="Condon B.J."/>
            <person name="Copeland A.C."/>
            <person name="Dhillon B."/>
            <person name="Glaser F."/>
            <person name="Hesse C.N."/>
            <person name="Kosti I."/>
            <person name="LaButti K."/>
            <person name="Lindquist E.A."/>
            <person name="Lucas S."/>
            <person name="Salamov A.A."/>
            <person name="Bradshaw R.E."/>
            <person name="Ciuffetti L."/>
            <person name="Hamelin R.C."/>
            <person name="Kema G.H.J."/>
            <person name="Lawrence C."/>
            <person name="Scott J.A."/>
            <person name="Spatafora J.W."/>
            <person name="Turgeon B.G."/>
            <person name="de Wit P.J.G.M."/>
            <person name="Zhong S."/>
            <person name="Goodwin S.B."/>
            <person name="Grigoriev I.V."/>
        </authorList>
    </citation>
    <scope>NUCLEOTIDE SEQUENCE [LARGE SCALE GENOMIC DNA]</scope>
    <source>
        <strain evidence="5 6">UAMH 10762</strain>
    </source>
</reference>
<dbReference type="InterPro" id="IPR013272">
    <property type="entry name" value="Vps72/YL1_C"/>
</dbReference>
<dbReference type="PANTHER" id="PTHR13275:SF4">
    <property type="entry name" value="VACUOLAR PROTEIN SORTING-ASSOCIATED PROTEIN 72 HOMOLOG"/>
    <property type="match status" value="1"/>
</dbReference>
<dbReference type="OrthoDB" id="3942062at2759"/>
<evidence type="ECO:0000259" key="4">
    <source>
        <dbReference type="Pfam" id="PF08265"/>
    </source>
</evidence>
<feature type="compositionally biased region" description="Basic and acidic residues" evidence="2">
    <location>
        <begin position="138"/>
        <end position="147"/>
    </location>
</feature>
<protein>
    <submittedName>
        <fullName evidence="5">Uncharacterized protein</fullName>
    </submittedName>
</protein>
<dbReference type="AlphaFoldDB" id="M2N5A8"/>
<dbReference type="CDD" id="cd23020">
    <property type="entry name" value="zf-HIT"/>
    <property type="match status" value="1"/>
</dbReference>
<gene>
    <name evidence="5" type="ORF">BAUCODRAFT_395451</name>
</gene>
<evidence type="ECO:0000259" key="3">
    <source>
        <dbReference type="Pfam" id="PF05764"/>
    </source>
</evidence>
<feature type="compositionally biased region" description="Low complexity" evidence="2">
    <location>
        <begin position="450"/>
        <end position="474"/>
    </location>
</feature>
<name>M2N5A8_BAUPA</name>
<evidence type="ECO:0000256" key="2">
    <source>
        <dbReference type="SAM" id="MobiDB-lite"/>
    </source>
</evidence>
<keyword evidence="6" id="KW-1185">Reference proteome</keyword>
<evidence type="ECO:0000256" key="1">
    <source>
        <dbReference type="ARBA" id="ARBA00006832"/>
    </source>
</evidence>
<proteinExistence type="inferred from homology"/>
<dbReference type="Pfam" id="PF08265">
    <property type="entry name" value="YL1_C"/>
    <property type="match status" value="1"/>
</dbReference>
<feature type="domain" description="Vps72/YL1 N-terminal" evidence="3">
    <location>
        <begin position="28"/>
        <end position="278"/>
    </location>
</feature>